<organism evidence="1 2">
    <name type="scientific">Treponema phagedenis</name>
    <dbReference type="NCBI Taxonomy" id="162"/>
    <lineage>
        <taxon>Bacteria</taxon>
        <taxon>Pseudomonadati</taxon>
        <taxon>Spirochaetota</taxon>
        <taxon>Spirochaetia</taxon>
        <taxon>Spirochaetales</taxon>
        <taxon>Treponemataceae</taxon>
        <taxon>Treponema</taxon>
    </lineage>
</organism>
<name>A0A0B7GWV3_TREPH</name>
<evidence type="ECO:0008006" key="3">
    <source>
        <dbReference type="Google" id="ProtNLM"/>
    </source>
</evidence>
<dbReference type="EMBL" id="CDNC01000047">
    <property type="protein sequence ID" value="CEM62988.1"/>
    <property type="molecule type" value="Genomic_DNA"/>
</dbReference>
<keyword evidence="2" id="KW-1185">Reference proteome</keyword>
<protein>
    <recommendedName>
        <fullName evidence="3">Transposase</fullName>
    </recommendedName>
</protein>
<gene>
    <name evidence="1" type="ORF">TPHV1_510055</name>
</gene>
<evidence type="ECO:0000313" key="1">
    <source>
        <dbReference type="EMBL" id="CEM62988.1"/>
    </source>
</evidence>
<accession>A0A0B7GWV3</accession>
<dbReference type="Proteomes" id="UP000042527">
    <property type="component" value="Unassembled WGS sequence"/>
</dbReference>
<sequence>MSKKPKLHSERARTPVVPNRNEFENYHTSIVGCLNFFVKKYSDSLKR</sequence>
<evidence type="ECO:0000313" key="2">
    <source>
        <dbReference type="Proteomes" id="UP000042527"/>
    </source>
</evidence>
<reference evidence="2" key="1">
    <citation type="submission" date="2015-01" db="EMBL/GenBank/DDBJ databases">
        <authorList>
            <person name="Manzoor Shahid"/>
            <person name="Zubair Saima"/>
        </authorList>
    </citation>
    <scope>NUCLEOTIDE SEQUENCE [LARGE SCALE GENOMIC DNA]</scope>
    <source>
        <strain evidence="2">V1</strain>
    </source>
</reference>
<dbReference type="AlphaFoldDB" id="A0A0B7GWV3"/>
<proteinExistence type="predicted"/>